<dbReference type="EMBL" id="JACXVP010000008">
    <property type="protein sequence ID" value="KAG5590328.1"/>
    <property type="molecule type" value="Genomic_DNA"/>
</dbReference>
<comment type="caution">
    <text evidence="1">The sequence shown here is derived from an EMBL/GenBank/DDBJ whole genome shotgun (WGS) entry which is preliminary data.</text>
</comment>
<dbReference type="AlphaFoldDB" id="A0A9J5XT38"/>
<proteinExistence type="predicted"/>
<gene>
    <name evidence="1" type="ORF">H5410_040842</name>
</gene>
<sequence length="102" mass="11586">MGERLLAKGTWESNGDANIMRDRTAGCIRKAPKEMLVWNGEVQGKVEAKKTVNAKLVESKDGEEKLMIKERYKATKKQLGGEGGDKKMYKLDKARERTETWI</sequence>
<name>A0A9J5XT38_SOLCO</name>
<feature type="non-terminal residue" evidence="1">
    <location>
        <position position="102"/>
    </location>
</feature>
<evidence type="ECO:0000313" key="2">
    <source>
        <dbReference type="Proteomes" id="UP000824120"/>
    </source>
</evidence>
<dbReference type="OrthoDB" id="1305553at2759"/>
<accession>A0A9J5XT38</accession>
<evidence type="ECO:0000313" key="1">
    <source>
        <dbReference type="EMBL" id="KAG5590328.1"/>
    </source>
</evidence>
<keyword evidence="2" id="KW-1185">Reference proteome</keyword>
<protein>
    <submittedName>
        <fullName evidence="1">Uncharacterized protein</fullName>
    </submittedName>
</protein>
<dbReference type="Proteomes" id="UP000824120">
    <property type="component" value="Chromosome 8"/>
</dbReference>
<reference evidence="1 2" key="1">
    <citation type="submission" date="2020-09" db="EMBL/GenBank/DDBJ databases">
        <title>De no assembly of potato wild relative species, Solanum commersonii.</title>
        <authorList>
            <person name="Cho K."/>
        </authorList>
    </citation>
    <scope>NUCLEOTIDE SEQUENCE [LARGE SCALE GENOMIC DNA]</scope>
    <source>
        <strain evidence="1">LZ3.2</strain>
        <tissue evidence="1">Leaf</tissue>
    </source>
</reference>
<organism evidence="1 2">
    <name type="scientific">Solanum commersonii</name>
    <name type="common">Commerson's wild potato</name>
    <name type="synonym">Commerson's nightshade</name>
    <dbReference type="NCBI Taxonomy" id="4109"/>
    <lineage>
        <taxon>Eukaryota</taxon>
        <taxon>Viridiplantae</taxon>
        <taxon>Streptophyta</taxon>
        <taxon>Embryophyta</taxon>
        <taxon>Tracheophyta</taxon>
        <taxon>Spermatophyta</taxon>
        <taxon>Magnoliopsida</taxon>
        <taxon>eudicotyledons</taxon>
        <taxon>Gunneridae</taxon>
        <taxon>Pentapetalae</taxon>
        <taxon>asterids</taxon>
        <taxon>lamiids</taxon>
        <taxon>Solanales</taxon>
        <taxon>Solanaceae</taxon>
        <taxon>Solanoideae</taxon>
        <taxon>Solaneae</taxon>
        <taxon>Solanum</taxon>
    </lineage>
</organism>